<organism evidence="2 3">
    <name type="scientific">Pseudokineococcus lusitanus</name>
    <dbReference type="NCBI Taxonomy" id="763993"/>
    <lineage>
        <taxon>Bacteria</taxon>
        <taxon>Bacillati</taxon>
        <taxon>Actinomycetota</taxon>
        <taxon>Actinomycetes</taxon>
        <taxon>Kineosporiales</taxon>
        <taxon>Kineosporiaceae</taxon>
        <taxon>Pseudokineococcus</taxon>
    </lineage>
</organism>
<dbReference type="AlphaFoldDB" id="A0A3N1GWB1"/>
<gene>
    <name evidence="2" type="ORF">EDC03_2343</name>
</gene>
<evidence type="ECO:0000313" key="2">
    <source>
        <dbReference type="EMBL" id="ROP34529.1"/>
    </source>
</evidence>
<dbReference type="RefSeq" id="WP_123380442.1">
    <property type="nucleotide sequence ID" value="NZ_RJKN01000006.1"/>
</dbReference>
<dbReference type="InParanoid" id="A0A3N1GWB1"/>
<feature type="region of interest" description="Disordered" evidence="1">
    <location>
        <begin position="1"/>
        <end position="20"/>
    </location>
</feature>
<reference evidence="2 3" key="1">
    <citation type="journal article" date="2015" name="Stand. Genomic Sci.">
        <title>Genomic Encyclopedia of Bacterial and Archaeal Type Strains, Phase III: the genomes of soil and plant-associated and newly described type strains.</title>
        <authorList>
            <person name="Whitman W.B."/>
            <person name="Woyke T."/>
            <person name="Klenk H.P."/>
            <person name="Zhou Y."/>
            <person name="Lilburn T.G."/>
            <person name="Beck B.J."/>
            <person name="De Vos P."/>
            <person name="Vandamme P."/>
            <person name="Eisen J.A."/>
            <person name="Garrity G."/>
            <person name="Hugenholtz P."/>
            <person name="Kyrpides N.C."/>
        </authorList>
    </citation>
    <scope>NUCLEOTIDE SEQUENCE [LARGE SCALE GENOMIC DNA]</scope>
    <source>
        <strain evidence="2 3">CECT 7306</strain>
    </source>
</reference>
<evidence type="ECO:0000256" key="1">
    <source>
        <dbReference type="SAM" id="MobiDB-lite"/>
    </source>
</evidence>
<dbReference type="OrthoDB" id="5189174at2"/>
<protein>
    <submittedName>
        <fullName evidence="2">Uncharacterized protein</fullName>
    </submittedName>
</protein>
<dbReference type="EMBL" id="RJKN01000006">
    <property type="protein sequence ID" value="ROP34529.1"/>
    <property type="molecule type" value="Genomic_DNA"/>
</dbReference>
<sequence>MSTDLTARPGPVPAGAGPGRVLGLSTPHLRTTADADATAARLAAVPGVPAGTLVATTWVVGPPRHLALVVLAPSGTSLPDALVADLLAAAGATGPDDAVAARAAGGDADRVVVLPGAEHLVGVLDVGELLRRSALDVVVGLGGLVVPDDAVVDTRGHVRPRLAGGQLVLDVQPARDGRWVPFESPVHRACCSAH</sequence>
<proteinExistence type="predicted"/>
<dbReference type="Proteomes" id="UP000276232">
    <property type="component" value="Unassembled WGS sequence"/>
</dbReference>
<evidence type="ECO:0000313" key="3">
    <source>
        <dbReference type="Proteomes" id="UP000276232"/>
    </source>
</evidence>
<accession>A0A3N1GWB1</accession>
<comment type="caution">
    <text evidence="2">The sequence shown here is derived from an EMBL/GenBank/DDBJ whole genome shotgun (WGS) entry which is preliminary data.</text>
</comment>
<keyword evidence="3" id="KW-1185">Reference proteome</keyword>
<name>A0A3N1GWB1_9ACTN</name>